<reference evidence="1 2" key="1">
    <citation type="journal article" date="2003" name="Nature">
        <title>The genome of a motile marine Synechococcus.</title>
        <authorList>
            <person name="Palenik B."/>
            <person name="Brahamsha B."/>
            <person name="Larimer F."/>
            <person name="Land M."/>
            <person name="Hauser L."/>
            <person name="Chain P."/>
            <person name="Lamerdin J."/>
            <person name="Regala W."/>
            <person name="Allen E.A."/>
            <person name="McCarren J."/>
            <person name="Paulsen I."/>
            <person name="Dufresne A."/>
            <person name="Partensky F."/>
            <person name="Webb E."/>
            <person name="Waterbury J."/>
        </authorList>
    </citation>
    <scope>NUCLEOTIDE SEQUENCE [LARGE SCALE GENOMIC DNA]</scope>
    <source>
        <strain evidence="1 2">WH8102</strain>
    </source>
</reference>
<dbReference type="Proteomes" id="UP000001422">
    <property type="component" value="Chromosome"/>
</dbReference>
<accession>Q7U781</accession>
<organism evidence="1 2">
    <name type="scientific">Parasynechococcus marenigrum (strain WH8102)</name>
    <dbReference type="NCBI Taxonomy" id="84588"/>
    <lineage>
        <taxon>Bacteria</taxon>
        <taxon>Bacillati</taxon>
        <taxon>Cyanobacteriota</taxon>
        <taxon>Cyanophyceae</taxon>
        <taxon>Synechococcales</taxon>
        <taxon>Prochlorococcaceae</taxon>
        <taxon>Parasynechococcus</taxon>
        <taxon>Parasynechococcus marenigrum</taxon>
    </lineage>
</organism>
<proteinExistence type="predicted"/>
<dbReference type="EMBL" id="BX569692">
    <property type="protein sequence ID" value="CAE07620.1"/>
    <property type="molecule type" value="Genomic_DNA"/>
</dbReference>
<evidence type="ECO:0008006" key="3">
    <source>
        <dbReference type="Google" id="ProtNLM"/>
    </source>
</evidence>
<evidence type="ECO:0000313" key="2">
    <source>
        <dbReference type="Proteomes" id="UP000001422"/>
    </source>
</evidence>
<protein>
    <recommendedName>
        <fullName evidence="3">DUF3303 domain-containing protein</fullName>
    </recommendedName>
</protein>
<sequence length="88" mass="9785">MHWSFKTGYHETAAKKFISTGAPFPECKSWKRFHGPGSLEGWILVEADNADACYEHAAEWAEIMDWEVTPVLTDEQAGPLVAKAYGLG</sequence>
<dbReference type="KEGG" id="syw:SYNW1105"/>
<dbReference type="AlphaFoldDB" id="Q7U781"/>
<evidence type="ECO:0000313" key="1">
    <source>
        <dbReference type="EMBL" id="CAE07620.1"/>
    </source>
</evidence>
<name>Q7U781_PARMW</name>
<keyword evidence="2" id="KW-1185">Reference proteome</keyword>
<dbReference type="eggNOG" id="ENOG503403Z">
    <property type="taxonomic scope" value="Bacteria"/>
</dbReference>
<dbReference type="HOGENOM" id="CLU_162734_0_0_3"/>
<dbReference type="Pfam" id="PF11746">
    <property type="entry name" value="DUF3303"/>
    <property type="match status" value="1"/>
</dbReference>
<dbReference type="InterPro" id="IPR021734">
    <property type="entry name" value="DUF3303"/>
</dbReference>
<gene>
    <name evidence="1" type="ordered locus">SYNW1105</name>
</gene>